<accession>A0A1B7P7C7</accession>
<dbReference type="STRING" id="1658172.A0A1B7P7C7"/>
<gene>
    <name evidence="1" type="ORF">ACJ72_00721</name>
</gene>
<proteinExistence type="predicted"/>
<comment type="caution">
    <text evidence="1">The sequence shown here is derived from an EMBL/GenBank/DDBJ whole genome shotgun (WGS) entry which is preliminary data.</text>
</comment>
<organism evidence="1 2">
    <name type="scientific">Emergomyces africanus</name>
    <dbReference type="NCBI Taxonomy" id="1955775"/>
    <lineage>
        <taxon>Eukaryota</taxon>
        <taxon>Fungi</taxon>
        <taxon>Dikarya</taxon>
        <taxon>Ascomycota</taxon>
        <taxon>Pezizomycotina</taxon>
        <taxon>Eurotiomycetes</taxon>
        <taxon>Eurotiomycetidae</taxon>
        <taxon>Onygenales</taxon>
        <taxon>Ajellomycetaceae</taxon>
        <taxon>Emergomyces</taxon>
    </lineage>
</organism>
<evidence type="ECO:0008006" key="3">
    <source>
        <dbReference type="Google" id="ProtNLM"/>
    </source>
</evidence>
<dbReference type="EMBL" id="LGUA01000041">
    <property type="protein sequence ID" value="OAX84899.1"/>
    <property type="molecule type" value="Genomic_DNA"/>
</dbReference>
<keyword evidence="2" id="KW-1185">Reference proteome</keyword>
<dbReference type="Proteomes" id="UP000091918">
    <property type="component" value="Unassembled WGS sequence"/>
</dbReference>
<evidence type="ECO:0000313" key="1">
    <source>
        <dbReference type="EMBL" id="OAX84899.1"/>
    </source>
</evidence>
<protein>
    <recommendedName>
        <fullName evidence="3">Major facilitator superfamily (MFS) profile domain-containing protein</fullName>
    </recommendedName>
</protein>
<dbReference type="OrthoDB" id="5296287at2759"/>
<dbReference type="AlphaFoldDB" id="A0A1B7P7C7"/>
<reference evidence="1 2" key="1">
    <citation type="submission" date="2015-07" db="EMBL/GenBank/DDBJ databases">
        <title>Emmonsia species relationships and genome sequence.</title>
        <authorList>
            <person name="Cuomo C.A."/>
            <person name="Schwartz I.S."/>
            <person name="Kenyon C."/>
            <person name="de Hoog G.S."/>
            <person name="Govender N.P."/>
            <person name="Botha A."/>
            <person name="Moreno L."/>
            <person name="de Vries M."/>
            <person name="Munoz J.F."/>
            <person name="Stielow J.B."/>
        </authorList>
    </citation>
    <scope>NUCLEOTIDE SEQUENCE [LARGE SCALE GENOMIC DNA]</scope>
    <source>
        <strain evidence="1 2">CBS 136260</strain>
    </source>
</reference>
<evidence type="ECO:0000313" key="2">
    <source>
        <dbReference type="Proteomes" id="UP000091918"/>
    </source>
</evidence>
<name>A0A1B7P7C7_9EURO</name>
<sequence length="88" mass="9402">MPNIFKQHLADTPREVLNWKLGLGVLCFGIMGASRGIDEGLISGTVQQKSFVAEYHLDDPNMSAGSRANRLGNITAMVQIGSIAGALM</sequence>